<evidence type="ECO:0000256" key="1">
    <source>
        <dbReference type="PROSITE-ProRule" id="PRU00023"/>
    </source>
</evidence>
<dbReference type="Proteomes" id="UP000010074">
    <property type="component" value="Chromosome"/>
</dbReference>
<dbReference type="KEGG" id="bbat:Bdt_3267"/>
<sequence length="353" mass="40097">MKKVILAQTIIMTVLMGCSFSKDQNKPAAPSETPLAQSAKTPENAFQKLILEAELHDLKDAIQTKSQADLNQNFPDGSTPLENAALRGDVEVIRHLAQLGASPFVANTTTKKSLYQEVGTLKLEQKKPSSLELFKYHALRAGISRSKSQIRSLLKSRSFEELLTFVITNQTPASEVIPAITRGYRDHEIPLAIIEKLIKAPSMQNDELFERLVKDASYILLDELDTQLNKALPHFALAEFISGKMPNKFHGYWHYSDKEDRTYFVNPSLLLWWRNIKYPARHENFSTYLQKITRFPEALATIYCPGKCKTIDEAKFSITIDELRNDENFWGNTILNDSLAEASGDFWNPEEEE</sequence>
<dbReference type="EMBL" id="CP002930">
    <property type="protein sequence ID" value="AFY02942.1"/>
    <property type="molecule type" value="Genomic_DNA"/>
</dbReference>
<dbReference type="SUPFAM" id="SSF48403">
    <property type="entry name" value="Ankyrin repeat"/>
    <property type="match status" value="1"/>
</dbReference>
<dbReference type="OrthoDB" id="9342505at2"/>
<dbReference type="PROSITE" id="PS50088">
    <property type="entry name" value="ANK_REPEAT"/>
    <property type="match status" value="1"/>
</dbReference>
<gene>
    <name evidence="2" type="ORF">Bdt_3267</name>
</gene>
<protein>
    <submittedName>
        <fullName evidence="2">Uncharacterized protein</fullName>
    </submittedName>
</protein>
<dbReference type="STRING" id="1069642.Bdt_3267"/>
<dbReference type="Gene3D" id="1.25.40.20">
    <property type="entry name" value="Ankyrin repeat-containing domain"/>
    <property type="match status" value="1"/>
</dbReference>
<evidence type="ECO:0000313" key="3">
    <source>
        <dbReference type="Proteomes" id="UP000010074"/>
    </source>
</evidence>
<accession>K7ZGZ5</accession>
<dbReference type="AlphaFoldDB" id="K7ZGZ5"/>
<dbReference type="InterPro" id="IPR036770">
    <property type="entry name" value="Ankyrin_rpt-contain_sf"/>
</dbReference>
<evidence type="ECO:0000313" key="2">
    <source>
        <dbReference type="EMBL" id="AFY02942.1"/>
    </source>
</evidence>
<dbReference type="PATRIC" id="fig|1069642.3.peg.3233"/>
<dbReference type="HOGENOM" id="CLU_784495_0_0_7"/>
<feature type="repeat" description="ANK" evidence="1">
    <location>
        <begin position="76"/>
        <end position="108"/>
    </location>
</feature>
<dbReference type="RefSeq" id="WP_015092353.1">
    <property type="nucleotide sequence ID" value="NC_019567.1"/>
</dbReference>
<organism evidence="2 3">
    <name type="scientific">Bdellovibrio bacteriovorus str. Tiberius</name>
    <dbReference type="NCBI Taxonomy" id="1069642"/>
    <lineage>
        <taxon>Bacteria</taxon>
        <taxon>Pseudomonadati</taxon>
        <taxon>Bdellovibrionota</taxon>
        <taxon>Bdellovibrionia</taxon>
        <taxon>Bdellovibrionales</taxon>
        <taxon>Pseudobdellovibrionaceae</taxon>
        <taxon>Bdellovibrio</taxon>
    </lineage>
</organism>
<reference evidence="2 3" key="1">
    <citation type="journal article" date="2012" name="BMC Genomics">
        <title>Genome analysis of a simultaneously predatory and prey-independent, novel Bdellovibrio bacteriovorus from the River Tiber, supports in silico predictions of both ancient and recent lateral gene transfer from diverse bacteria.</title>
        <authorList>
            <person name="Hobley L."/>
            <person name="Lerner T.R."/>
            <person name="Williams L.E."/>
            <person name="Lambert C."/>
            <person name="Till R."/>
            <person name="Milner D.S."/>
            <person name="Basford S.M."/>
            <person name="Capeness M.J."/>
            <person name="Fenton A.K."/>
            <person name="Atterbury R.J."/>
            <person name="Harris M.A."/>
            <person name="Sockett R.E."/>
        </authorList>
    </citation>
    <scope>NUCLEOTIDE SEQUENCE [LARGE SCALE GENOMIC DNA]</scope>
    <source>
        <strain evidence="2 3">Tiberius</strain>
    </source>
</reference>
<dbReference type="InterPro" id="IPR002110">
    <property type="entry name" value="Ankyrin_rpt"/>
</dbReference>
<dbReference type="PROSITE" id="PS50297">
    <property type="entry name" value="ANK_REP_REGION"/>
    <property type="match status" value="1"/>
</dbReference>
<proteinExistence type="predicted"/>
<dbReference type="PROSITE" id="PS51257">
    <property type="entry name" value="PROKAR_LIPOPROTEIN"/>
    <property type="match status" value="1"/>
</dbReference>
<name>K7ZGZ5_BDEBC</name>
<keyword evidence="1" id="KW-0040">ANK repeat</keyword>